<dbReference type="OrthoDB" id="3645916at2759"/>
<accession>A0A6A5X5J4</accession>
<organism evidence="2 3">
    <name type="scientific">Amniculicola lignicola CBS 123094</name>
    <dbReference type="NCBI Taxonomy" id="1392246"/>
    <lineage>
        <taxon>Eukaryota</taxon>
        <taxon>Fungi</taxon>
        <taxon>Dikarya</taxon>
        <taxon>Ascomycota</taxon>
        <taxon>Pezizomycotina</taxon>
        <taxon>Dothideomycetes</taxon>
        <taxon>Pleosporomycetidae</taxon>
        <taxon>Pleosporales</taxon>
        <taxon>Amniculicolaceae</taxon>
        <taxon>Amniculicola</taxon>
    </lineage>
</organism>
<dbReference type="Proteomes" id="UP000799779">
    <property type="component" value="Unassembled WGS sequence"/>
</dbReference>
<name>A0A6A5X5J4_9PLEO</name>
<proteinExistence type="predicted"/>
<evidence type="ECO:0000313" key="2">
    <source>
        <dbReference type="EMBL" id="KAF2008219.1"/>
    </source>
</evidence>
<keyword evidence="3" id="KW-1185">Reference proteome</keyword>
<feature type="non-terminal residue" evidence="2">
    <location>
        <position position="1"/>
    </location>
</feature>
<dbReference type="EMBL" id="ML977556">
    <property type="protein sequence ID" value="KAF2008219.1"/>
    <property type="molecule type" value="Genomic_DNA"/>
</dbReference>
<gene>
    <name evidence="2" type="ORF">P154DRAFT_404468</name>
</gene>
<evidence type="ECO:0000256" key="1">
    <source>
        <dbReference type="SAM" id="MobiDB-lite"/>
    </source>
</evidence>
<dbReference type="AlphaFoldDB" id="A0A6A5X5J4"/>
<feature type="compositionally biased region" description="Basic and acidic residues" evidence="1">
    <location>
        <begin position="100"/>
        <end position="137"/>
    </location>
</feature>
<feature type="region of interest" description="Disordered" evidence="1">
    <location>
        <begin position="314"/>
        <end position="348"/>
    </location>
</feature>
<sequence length="348" mass="39436">DPLVVRAATRWTHVINDFQRELNERDGNWADTKGSFELSLATDGSKTYILEVVHGQDGEEYPVTVSARLKQDQQVPSRGGHQKALAPLITTASSSTYKTTRRDSDSDLEKPIVSRKRKQEEGGDESDKRQRTDMDDALVTKEDFNELLQIFREDVQHDTAETVNHVQKLLRRFKEEWHVHTDRLAVPAPRGPFRDSVIANGVTPGAAFPSPSVDKDDTNASVTDVICRESKLLSNQIRWVEECRRVATDIHDKREENWRTSAAGFHDRGRVDREAFQNRILQDSTMHGQMLNQILNEVKAIGLYTQSMKWETPEHQTRHQAFPAQSSTPVYQPGPTTPMGRGQGRGTV</sequence>
<reference evidence="2" key="1">
    <citation type="journal article" date="2020" name="Stud. Mycol.">
        <title>101 Dothideomycetes genomes: a test case for predicting lifestyles and emergence of pathogens.</title>
        <authorList>
            <person name="Haridas S."/>
            <person name="Albert R."/>
            <person name="Binder M."/>
            <person name="Bloem J."/>
            <person name="Labutti K."/>
            <person name="Salamov A."/>
            <person name="Andreopoulos B."/>
            <person name="Baker S."/>
            <person name="Barry K."/>
            <person name="Bills G."/>
            <person name="Bluhm B."/>
            <person name="Cannon C."/>
            <person name="Castanera R."/>
            <person name="Culley D."/>
            <person name="Daum C."/>
            <person name="Ezra D."/>
            <person name="Gonzalez J."/>
            <person name="Henrissat B."/>
            <person name="Kuo A."/>
            <person name="Liang C."/>
            <person name="Lipzen A."/>
            <person name="Lutzoni F."/>
            <person name="Magnuson J."/>
            <person name="Mondo S."/>
            <person name="Nolan M."/>
            <person name="Ohm R."/>
            <person name="Pangilinan J."/>
            <person name="Park H.-J."/>
            <person name="Ramirez L."/>
            <person name="Alfaro M."/>
            <person name="Sun H."/>
            <person name="Tritt A."/>
            <person name="Yoshinaga Y."/>
            <person name="Zwiers L.-H."/>
            <person name="Turgeon B."/>
            <person name="Goodwin S."/>
            <person name="Spatafora J."/>
            <person name="Crous P."/>
            <person name="Grigoriev I."/>
        </authorList>
    </citation>
    <scope>NUCLEOTIDE SEQUENCE</scope>
    <source>
        <strain evidence="2">CBS 123094</strain>
    </source>
</reference>
<protein>
    <submittedName>
        <fullName evidence="2">Uncharacterized protein</fullName>
    </submittedName>
</protein>
<feature type="non-terminal residue" evidence="2">
    <location>
        <position position="348"/>
    </location>
</feature>
<evidence type="ECO:0000313" key="3">
    <source>
        <dbReference type="Proteomes" id="UP000799779"/>
    </source>
</evidence>
<feature type="region of interest" description="Disordered" evidence="1">
    <location>
        <begin position="71"/>
        <end position="137"/>
    </location>
</feature>